<evidence type="ECO:0000256" key="6">
    <source>
        <dbReference type="ARBA" id="ARBA00023004"/>
    </source>
</evidence>
<dbReference type="InterPro" id="IPR036396">
    <property type="entry name" value="Cyt_P450_sf"/>
</dbReference>
<sequence>MDELKTKDYYEVAASTFTHIRVFMIAIIIATLLKFVVQKFFSSKDENGSAQTIKYLESLPGPRGIPLFGPLYQLRNYKNALRTLQKFSEDYGPIYTFKVLNERFVIVSSAPLAQAVLGTSELGHISKAPVVYENVLGEILREGLVTSSGEHWKTHRKILSRGFTYKSLRVYCKLFNKCAKTLVCNLESVFQGNGDANEYRPINRMIHYCGIEIIAEVVLGIDTYSGKEAMRLYDVAKIVKNITSQRTRAPWLYIQGIWKLHPLSRKFYSALDILNGIITQMIEKHKKAHENSPRLAETIKKGQVEEEEPCGNMIELMYRSGFNDEEILDEVNTMINAGFETTSGAVHFLMFLLALNPEHQLICRREVDSAFNDPMQYQNEVLSYEALSEMKHLERCILETLRIFPLAFSMMRKLDIPLKLDEKLELPAGITVGVLNFTLHSNPEYFPNPQEFQPDRFLPENCRKRHPYAYMPFSVGPRNCIGMKFAILESKTMAAHILRNFEVFTNDKIGDVAILPDILMTPERDYNFLLRKRMHVTITDLLE</sequence>
<evidence type="ECO:0000256" key="5">
    <source>
        <dbReference type="ARBA" id="ARBA00023002"/>
    </source>
</evidence>
<dbReference type="SUPFAM" id="SSF48264">
    <property type="entry name" value="Cytochrome P450"/>
    <property type="match status" value="1"/>
</dbReference>
<dbReference type="PROSITE" id="PS00086">
    <property type="entry name" value="CYTOCHROME_P450"/>
    <property type="match status" value="1"/>
</dbReference>
<keyword evidence="3 8" id="KW-0349">Heme</keyword>
<dbReference type="Gene3D" id="1.10.630.10">
    <property type="entry name" value="Cytochrome P450"/>
    <property type="match status" value="1"/>
</dbReference>
<proteinExistence type="inferred from homology"/>
<dbReference type="PANTHER" id="PTHR24291">
    <property type="entry name" value="CYTOCHROME P450 FAMILY 4"/>
    <property type="match status" value="1"/>
</dbReference>
<keyword evidence="6 8" id="KW-0408">Iron</keyword>
<evidence type="ECO:0000256" key="7">
    <source>
        <dbReference type="ARBA" id="ARBA00023033"/>
    </source>
</evidence>
<evidence type="ECO:0000256" key="3">
    <source>
        <dbReference type="ARBA" id="ARBA00022617"/>
    </source>
</evidence>
<accession>A0ABP1S0A4</accession>
<evidence type="ECO:0000313" key="11">
    <source>
        <dbReference type="Proteomes" id="UP001642540"/>
    </source>
</evidence>
<dbReference type="PANTHER" id="PTHR24291:SF50">
    <property type="entry name" value="BIFUNCTIONAL ALBAFLAVENONE MONOOXYGENASE_TERPENE SYNTHASE"/>
    <property type="match status" value="1"/>
</dbReference>
<keyword evidence="7 8" id="KW-0503">Monooxygenase</keyword>
<comment type="cofactor">
    <cofactor evidence="1">
        <name>heme</name>
        <dbReference type="ChEBI" id="CHEBI:30413"/>
    </cofactor>
</comment>
<dbReference type="InterPro" id="IPR001128">
    <property type="entry name" value="Cyt_P450"/>
</dbReference>
<keyword evidence="5 8" id="KW-0560">Oxidoreductase</keyword>
<organism evidence="10 11">
    <name type="scientific">Orchesella dallaii</name>
    <dbReference type="NCBI Taxonomy" id="48710"/>
    <lineage>
        <taxon>Eukaryota</taxon>
        <taxon>Metazoa</taxon>
        <taxon>Ecdysozoa</taxon>
        <taxon>Arthropoda</taxon>
        <taxon>Hexapoda</taxon>
        <taxon>Collembola</taxon>
        <taxon>Entomobryomorpha</taxon>
        <taxon>Entomobryoidea</taxon>
        <taxon>Orchesellidae</taxon>
        <taxon>Orchesellinae</taxon>
        <taxon>Orchesella</taxon>
    </lineage>
</organism>
<evidence type="ECO:0000313" key="10">
    <source>
        <dbReference type="EMBL" id="CAL8139728.1"/>
    </source>
</evidence>
<comment type="similarity">
    <text evidence="2 8">Belongs to the cytochrome P450 family.</text>
</comment>
<dbReference type="InterPro" id="IPR002401">
    <property type="entry name" value="Cyt_P450_E_grp-I"/>
</dbReference>
<protein>
    <recommendedName>
        <fullName evidence="12">Cytochrome P450 4C1</fullName>
    </recommendedName>
</protein>
<comment type="caution">
    <text evidence="10">The sequence shown here is derived from an EMBL/GenBank/DDBJ whole genome shotgun (WGS) entry which is preliminary data.</text>
</comment>
<dbReference type="PRINTS" id="PR00385">
    <property type="entry name" value="P450"/>
</dbReference>
<dbReference type="PRINTS" id="PR00463">
    <property type="entry name" value="EP450I"/>
</dbReference>
<reference evidence="10 11" key="1">
    <citation type="submission" date="2024-08" db="EMBL/GenBank/DDBJ databases">
        <authorList>
            <person name="Cucini C."/>
            <person name="Frati F."/>
        </authorList>
    </citation>
    <scope>NUCLEOTIDE SEQUENCE [LARGE SCALE GENOMIC DNA]</scope>
</reference>
<keyword evidence="9" id="KW-0472">Membrane</keyword>
<dbReference type="Proteomes" id="UP001642540">
    <property type="component" value="Unassembled WGS sequence"/>
</dbReference>
<keyword evidence="9" id="KW-0812">Transmembrane</keyword>
<dbReference type="Pfam" id="PF00067">
    <property type="entry name" value="p450"/>
    <property type="match status" value="1"/>
</dbReference>
<evidence type="ECO:0000256" key="8">
    <source>
        <dbReference type="RuleBase" id="RU000461"/>
    </source>
</evidence>
<evidence type="ECO:0000256" key="4">
    <source>
        <dbReference type="ARBA" id="ARBA00022723"/>
    </source>
</evidence>
<name>A0ABP1S0A4_9HEXA</name>
<keyword evidence="4 8" id="KW-0479">Metal-binding</keyword>
<evidence type="ECO:0008006" key="12">
    <source>
        <dbReference type="Google" id="ProtNLM"/>
    </source>
</evidence>
<gene>
    <name evidence="10" type="ORF">ODALV1_LOCUS27966</name>
</gene>
<dbReference type="EMBL" id="CAXLJM020000129">
    <property type="protein sequence ID" value="CAL8139728.1"/>
    <property type="molecule type" value="Genomic_DNA"/>
</dbReference>
<dbReference type="InterPro" id="IPR050196">
    <property type="entry name" value="Cytochrome_P450_Monoox"/>
</dbReference>
<evidence type="ECO:0000256" key="1">
    <source>
        <dbReference type="ARBA" id="ARBA00001971"/>
    </source>
</evidence>
<evidence type="ECO:0000256" key="9">
    <source>
        <dbReference type="SAM" id="Phobius"/>
    </source>
</evidence>
<evidence type="ECO:0000256" key="2">
    <source>
        <dbReference type="ARBA" id="ARBA00010617"/>
    </source>
</evidence>
<feature type="transmembrane region" description="Helical" evidence="9">
    <location>
        <begin position="20"/>
        <end position="37"/>
    </location>
</feature>
<dbReference type="InterPro" id="IPR017972">
    <property type="entry name" value="Cyt_P450_CS"/>
</dbReference>
<keyword evidence="9" id="KW-1133">Transmembrane helix</keyword>
<keyword evidence="11" id="KW-1185">Reference proteome</keyword>